<comment type="caution">
    <text evidence="2">The sequence shown here is derived from an EMBL/GenBank/DDBJ whole genome shotgun (WGS) entry which is preliminary data.</text>
</comment>
<dbReference type="RefSeq" id="WP_263734120.1">
    <property type="nucleotide sequence ID" value="NZ_JAOWKY010000001.1"/>
</dbReference>
<organism evidence="2 3">
    <name type="scientific">Albidovulum marisflavi</name>
    <dbReference type="NCBI Taxonomy" id="2984159"/>
    <lineage>
        <taxon>Bacteria</taxon>
        <taxon>Pseudomonadati</taxon>
        <taxon>Pseudomonadota</taxon>
        <taxon>Alphaproteobacteria</taxon>
        <taxon>Rhodobacterales</taxon>
        <taxon>Paracoccaceae</taxon>
        <taxon>Albidovulum</taxon>
    </lineage>
</organism>
<dbReference type="Proteomes" id="UP001652542">
    <property type="component" value="Unassembled WGS sequence"/>
</dbReference>
<name>A0ABT2ZBM9_9RHOB</name>
<gene>
    <name evidence="2" type="ORF">OEW28_07710</name>
</gene>
<proteinExistence type="predicted"/>
<dbReference type="EMBL" id="JAOWKY010000001">
    <property type="protein sequence ID" value="MCV2868511.1"/>
    <property type="molecule type" value="Genomic_DNA"/>
</dbReference>
<dbReference type="Gene3D" id="1.10.3210.10">
    <property type="entry name" value="Hypothetical protein af1432"/>
    <property type="match status" value="1"/>
</dbReference>
<dbReference type="Pfam" id="PF13328">
    <property type="entry name" value="HD_4"/>
    <property type="match status" value="1"/>
</dbReference>
<sequence length="178" mass="19587">MDIIEQARQFAERAHQGQFRKGAAREPYIVHLEEVAALAVRFGASETVIAAAWLHDTIEDCGVTAEELCERFGADITAIVQELTDDKSLGAEDRKRHQILHAPAKSEGAALLKICDKMSNVRAVAETPPVNWPVSRREAYLDWAEAVVDALPEGAFNAKAAFRQTLAKAREAITRPLV</sequence>
<evidence type="ECO:0000313" key="2">
    <source>
        <dbReference type="EMBL" id="MCV2868511.1"/>
    </source>
</evidence>
<dbReference type="SMART" id="SM00471">
    <property type="entry name" value="HDc"/>
    <property type="match status" value="1"/>
</dbReference>
<dbReference type="PANTHER" id="PTHR46246:SF1">
    <property type="entry name" value="GUANOSINE-3',5'-BIS(DIPHOSPHATE) 3'-PYROPHOSPHOHYDROLASE MESH1"/>
    <property type="match status" value="1"/>
</dbReference>
<dbReference type="PANTHER" id="PTHR46246">
    <property type="entry name" value="GUANOSINE-3',5'-BIS(DIPHOSPHATE) 3'-PYROPHOSPHOHYDROLASE MESH1"/>
    <property type="match status" value="1"/>
</dbReference>
<keyword evidence="3" id="KW-1185">Reference proteome</keyword>
<dbReference type="InterPro" id="IPR052194">
    <property type="entry name" value="MESH1"/>
</dbReference>
<evidence type="ECO:0000313" key="3">
    <source>
        <dbReference type="Proteomes" id="UP001652542"/>
    </source>
</evidence>
<protein>
    <submittedName>
        <fullName evidence="2">HD domain-containing protein</fullName>
    </submittedName>
</protein>
<reference evidence="2 3" key="1">
    <citation type="submission" date="2022-10" db="EMBL/GenBank/DDBJ databases">
        <title>Defluviimonas sp. nov., isolated from ocean surface water.</title>
        <authorList>
            <person name="He W."/>
            <person name="Wang L."/>
            <person name="Zhang D.-F."/>
        </authorList>
    </citation>
    <scope>NUCLEOTIDE SEQUENCE [LARGE SCALE GENOMIC DNA]</scope>
    <source>
        <strain evidence="2 3">WL0002</strain>
    </source>
</reference>
<feature type="domain" description="HD/PDEase" evidence="1">
    <location>
        <begin position="24"/>
        <end position="130"/>
    </location>
</feature>
<accession>A0ABT2ZBM9</accession>
<dbReference type="InterPro" id="IPR003607">
    <property type="entry name" value="HD/PDEase_dom"/>
</dbReference>
<evidence type="ECO:0000259" key="1">
    <source>
        <dbReference type="SMART" id="SM00471"/>
    </source>
</evidence>
<dbReference type="SUPFAM" id="SSF109604">
    <property type="entry name" value="HD-domain/PDEase-like"/>
    <property type="match status" value="1"/>
</dbReference>